<dbReference type="EMBL" id="JAUTBF010000001">
    <property type="protein sequence ID" value="MDQ1124206.1"/>
    <property type="molecule type" value="Genomic_DNA"/>
</dbReference>
<keyword evidence="3 7" id="KW-0812">Transmembrane</keyword>
<keyword evidence="4 7" id="KW-1133">Transmembrane helix</keyword>
<protein>
    <recommendedName>
        <fullName evidence="10">Enterobactin exporter EntS</fullName>
    </recommendedName>
</protein>
<feature type="transmembrane region" description="Helical" evidence="7">
    <location>
        <begin position="124"/>
        <end position="144"/>
    </location>
</feature>
<evidence type="ECO:0000313" key="8">
    <source>
        <dbReference type="EMBL" id="MDQ1124206.1"/>
    </source>
</evidence>
<feature type="transmembrane region" description="Helical" evidence="7">
    <location>
        <begin position="62"/>
        <end position="84"/>
    </location>
</feature>
<comment type="subcellular location">
    <subcellularLocation>
        <location evidence="1">Cell membrane</location>
        <topology evidence="1">Multi-pass membrane protein</topology>
    </subcellularLocation>
</comment>
<dbReference type="Gene3D" id="1.20.1250.20">
    <property type="entry name" value="MFS general substrate transporter like domains"/>
    <property type="match status" value="1"/>
</dbReference>
<evidence type="ECO:0000256" key="3">
    <source>
        <dbReference type="ARBA" id="ARBA00022692"/>
    </source>
</evidence>
<keyword evidence="2" id="KW-1003">Cell membrane</keyword>
<sequence>MSAPTRRLTLKDTFDGHRIAVAAILFSRLRLPTAPAAAAPGERSSILTDLREGPREFSRRRWVWIVVLQFGVLNAAFTGATTVLGPLVADETFGRGGWGLVVAAHTAGFAAGALLALRWRPRRALGIGVAAMASAAVPLASLALTPALPTLIAAFALGGFAIELFAIAWDQSLQTHVPRAALSRVYSNDMAGSFIAAPSAKCSWGPSPTQRAPRPCSWGAPPWS</sequence>
<evidence type="ECO:0000256" key="5">
    <source>
        <dbReference type="ARBA" id="ARBA00023136"/>
    </source>
</evidence>
<reference evidence="8 9" key="1">
    <citation type="submission" date="2023-07" db="EMBL/GenBank/DDBJ databases">
        <title>Functional and genomic diversity of the sorghum phyllosphere microbiome.</title>
        <authorList>
            <person name="Shade A."/>
        </authorList>
    </citation>
    <scope>NUCLEOTIDE SEQUENCE [LARGE SCALE GENOMIC DNA]</scope>
    <source>
        <strain evidence="8 9">SORGH_AS_1207</strain>
    </source>
</reference>
<evidence type="ECO:0000256" key="6">
    <source>
        <dbReference type="SAM" id="MobiDB-lite"/>
    </source>
</evidence>
<dbReference type="SUPFAM" id="SSF103473">
    <property type="entry name" value="MFS general substrate transporter"/>
    <property type="match status" value="1"/>
</dbReference>
<feature type="transmembrane region" description="Helical" evidence="7">
    <location>
        <begin position="150"/>
        <end position="169"/>
    </location>
</feature>
<dbReference type="PANTHER" id="PTHR23513:SF11">
    <property type="entry name" value="STAPHYLOFERRIN A TRANSPORTER"/>
    <property type="match status" value="1"/>
</dbReference>
<dbReference type="InterPro" id="IPR036259">
    <property type="entry name" value="MFS_trans_sf"/>
</dbReference>
<evidence type="ECO:0000256" key="4">
    <source>
        <dbReference type="ARBA" id="ARBA00022989"/>
    </source>
</evidence>
<dbReference type="PANTHER" id="PTHR23513">
    <property type="entry name" value="INTEGRAL MEMBRANE EFFLUX PROTEIN-RELATED"/>
    <property type="match status" value="1"/>
</dbReference>
<keyword evidence="5 7" id="KW-0472">Membrane</keyword>
<name>A0ABU0TX15_MICTR</name>
<evidence type="ECO:0000256" key="7">
    <source>
        <dbReference type="SAM" id="Phobius"/>
    </source>
</evidence>
<evidence type="ECO:0000313" key="9">
    <source>
        <dbReference type="Proteomes" id="UP001226691"/>
    </source>
</evidence>
<keyword evidence="9" id="KW-1185">Reference proteome</keyword>
<dbReference type="RefSeq" id="WP_307484908.1">
    <property type="nucleotide sequence ID" value="NZ_JAUTBF010000001.1"/>
</dbReference>
<evidence type="ECO:0008006" key="10">
    <source>
        <dbReference type="Google" id="ProtNLM"/>
    </source>
</evidence>
<gene>
    <name evidence="8" type="ORF">QE412_002779</name>
</gene>
<comment type="caution">
    <text evidence="8">The sequence shown here is derived from an EMBL/GenBank/DDBJ whole genome shotgun (WGS) entry which is preliminary data.</text>
</comment>
<evidence type="ECO:0000256" key="1">
    <source>
        <dbReference type="ARBA" id="ARBA00004651"/>
    </source>
</evidence>
<feature type="region of interest" description="Disordered" evidence="6">
    <location>
        <begin position="204"/>
        <end position="224"/>
    </location>
</feature>
<accession>A0ABU0TX15</accession>
<dbReference type="Proteomes" id="UP001226691">
    <property type="component" value="Unassembled WGS sequence"/>
</dbReference>
<evidence type="ECO:0000256" key="2">
    <source>
        <dbReference type="ARBA" id="ARBA00022475"/>
    </source>
</evidence>
<organism evidence="8 9">
    <name type="scientific">Microbacterium trichothecenolyticum</name>
    <name type="common">Aureobacterium trichothecenolyticum</name>
    <dbReference type="NCBI Taxonomy" id="69370"/>
    <lineage>
        <taxon>Bacteria</taxon>
        <taxon>Bacillati</taxon>
        <taxon>Actinomycetota</taxon>
        <taxon>Actinomycetes</taxon>
        <taxon>Micrococcales</taxon>
        <taxon>Microbacteriaceae</taxon>
        <taxon>Microbacterium</taxon>
    </lineage>
</organism>
<proteinExistence type="predicted"/>
<feature type="transmembrane region" description="Helical" evidence="7">
    <location>
        <begin position="96"/>
        <end position="117"/>
    </location>
</feature>